<evidence type="ECO:0000313" key="1">
    <source>
        <dbReference type="EMBL" id="KAK7489027.1"/>
    </source>
</evidence>
<sequence>MDEQLLYYSGTCRCKIHGHHCFIFMLELAGTIVTLHWNGRHASLGGSAPGQARLAVVPTPLRQPAFPPRPLWTMYCSTLRSYAPVLLGLVHTPFLALSSEARSWGWKVNCRSL</sequence>
<name>A0ABD0KQ76_9CAEN</name>
<protein>
    <submittedName>
        <fullName evidence="1">Uncharacterized protein</fullName>
    </submittedName>
</protein>
<gene>
    <name evidence="1" type="ORF">BaRGS_00019688</name>
</gene>
<dbReference type="EMBL" id="JACVVK020000143">
    <property type="protein sequence ID" value="KAK7489027.1"/>
    <property type="molecule type" value="Genomic_DNA"/>
</dbReference>
<evidence type="ECO:0000313" key="2">
    <source>
        <dbReference type="Proteomes" id="UP001519460"/>
    </source>
</evidence>
<keyword evidence="2" id="KW-1185">Reference proteome</keyword>
<dbReference type="Proteomes" id="UP001519460">
    <property type="component" value="Unassembled WGS sequence"/>
</dbReference>
<dbReference type="AlphaFoldDB" id="A0ABD0KQ76"/>
<organism evidence="1 2">
    <name type="scientific">Batillaria attramentaria</name>
    <dbReference type="NCBI Taxonomy" id="370345"/>
    <lineage>
        <taxon>Eukaryota</taxon>
        <taxon>Metazoa</taxon>
        <taxon>Spiralia</taxon>
        <taxon>Lophotrochozoa</taxon>
        <taxon>Mollusca</taxon>
        <taxon>Gastropoda</taxon>
        <taxon>Caenogastropoda</taxon>
        <taxon>Sorbeoconcha</taxon>
        <taxon>Cerithioidea</taxon>
        <taxon>Batillariidae</taxon>
        <taxon>Batillaria</taxon>
    </lineage>
</organism>
<accession>A0ABD0KQ76</accession>
<comment type="caution">
    <text evidence="1">The sequence shown here is derived from an EMBL/GenBank/DDBJ whole genome shotgun (WGS) entry which is preliminary data.</text>
</comment>
<reference evidence="1 2" key="1">
    <citation type="journal article" date="2023" name="Sci. Data">
        <title>Genome assembly of the Korean intertidal mud-creeper Batillaria attramentaria.</title>
        <authorList>
            <person name="Patra A.K."/>
            <person name="Ho P.T."/>
            <person name="Jun S."/>
            <person name="Lee S.J."/>
            <person name="Kim Y."/>
            <person name="Won Y.J."/>
        </authorList>
    </citation>
    <scope>NUCLEOTIDE SEQUENCE [LARGE SCALE GENOMIC DNA]</scope>
    <source>
        <strain evidence="1">Wonlab-2016</strain>
    </source>
</reference>
<proteinExistence type="predicted"/>